<comment type="subcellular location">
    <subcellularLocation>
        <location evidence="2">Mitochondrion matrix</location>
    </subcellularLocation>
</comment>
<feature type="domain" description="Lipoyl-binding" evidence="12">
    <location>
        <begin position="34"/>
        <end position="109"/>
    </location>
</feature>
<dbReference type="InterPro" id="IPR003016">
    <property type="entry name" value="2-oxoA_DH_lipoyl-BS"/>
</dbReference>
<keyword evidence="8 10" id="KW-0012">Acyltransferase</keyword>
<evidence type="ECO:0000256" key="4">
    <source>
        <dbReference type="ARBA" id="ARBA00022679"/>
    </source>
</evidence>
<accession>A0A158PT55</accession>
<dbReference type="PROSITE" id="PS51826">
    <property type="entry name" value="PSBD"/>
    <property type="match status" value="1"/>
</dbReference>
<evidence type="ECO:0000256" key="6">
    <source>
        <dbReference type="ARBA" id="ARBA00022946"/>
    </source>
</evidence>
<dbReference type="GO" id="GO:0005759">
    <property type="term" value="C:mitochondrial matrix"/>
    <property type="evidence" value="ECO:0007669"/>
    <property type="project" value="UniProtKB-SubCell"/>
</dbReference>
<dbReference type="FunFam" id="2.40.50.100:FF:000013">
    <property type="entry name" value="Dihydrolipoamide acetyltransferase component of pyruvate dehydrogenase complex"/>
    <property type="match status" value="1"/>
</dbReference>
<dbReference type="InterPro" id="IPR036625">
    <property type="entry name" value="E3-bd_dom_sf"/>
</dbReference>
<dbReference type="Gene3D" id="4.10.320.10">
    <property type="entry name" value="E3-binding domain"/>
    <property type="match status" value="1"/>
</dbReference>
<dbReference type="Gene3D" id="3.30.559.10">
    <property type="entry name" value="Chloramphenicol acetyltransferase-like domain"/>
    <property type="match status" value="1"/>
</dbReference>
<comment type="similarity">
    <text evidence="3 10">Belongs to the 2-oxoacid dehydrogenase family.</text>
</comment>
<dbReference type="GO" id="GO:0043754">
    <property type="term" value="F:dihydrolipoamide branched chain acyltransferase activity"/>
    <property type="evidence" value="ECO:0007669"/>
    <property type="project" value="UniProtKB-EC"/>
</dbReference>
<evidence type="ECO:0000256" key="7">
    <source>
        <dbReference type="ARBA" id="ARBA00023128"/>
    </source>
</evidence>
<feature type="chain" id="PRO_5044549309" description="Dihydrolipoamide acetyltransferase component of pyruvate dehydrogenase complex" evidence="11">
    <location>
        <begin position="21"/>
        <end position="532"/>
    </location>
</feature>
<keyword evidence="11" id="KW-0732">Signal</keyword>
<dbReference type="SUPFAM" id="SSF47005">
    <property type="entry name" value="Peripheral subunit-binding domain of 2-oxo acid dehydrogenase complex"/>
    <property type="match status" value="1"/>
</dbReference>
<comment type="cofactor">
    <cofactor evidence="1 10">
        <name>(R)-lipoate</name>
        <dbReference type="ChEBI" id="CHEBI:83088"/>
    </cofactor>
</comment>
<dbReference type="Gene3D" id="2.40.50.100">
    <property type="match status" value="1"/>
</dbReference>
<evidence type="ECO:0000313" key="14">
    <source>
        <dbReference type="EMBL" id="VDO22496.1"/>
    </source>
</evidence>
<dbReference type="PROSITE" id="PS00189">
    <property type="entry name" value="LIPOYL"/>
    <property type="match status" value="1"/>
</dbReference>
<dbReference type="WBParaSite" id="BTMF_0000866401-mRNA-1">
    <property type="protein sequence ID" value="BTMF_0000866401-mRNA-1"/>
    <property type="gene ID" value="BTMF_0000866401"/>
</dbReference>
<reference evidence="14 15" key="2">
    <citation type="submission" date="2018-11" db="EMBL/GenBank/DDBJ databases">
        <authorList>
            <consortium name="Pathogen Informatics"/>
        </authorList>
    </citation>
    <scope>NUCLEOTIDE SEQUENCE [LARGE SCALE GENOMIC DNA]</scope>
</reference>
<evidence type="ECO:0000256" key="3">
    <source>
        <dbReference type="ARBA" id="ARBA00007317"/>
    </source>
</evidence>
<dbReference type="GO" id="GO:0016407">
    <property type="term" value="F:acetyltransferase activity"/>
    <property type="evidence" value="ECO:0007669"/>
    <property type="project" value="TreeGrafter"/>
</dbReference>
<evidence type="ECO:0000256" key="11">
    <source>
        <dbReference type="SAM" id="SignalP"/>
    </source>
</evidence>
<organism evidence="16">
    <name type="scientific">Brugia timori</name>
    <dbReference type="NCBI Taxonomy" id="42155"/>
    <lineage>
        <taxon>Eukaryota</taxon>
        <taxon>Metazoa</taxon>
        <taxon>Ecdysozoa</taxon>
        <taxon>Nematoda</taxon>
        <taxon>Chromadorea</taxon>
        <taxon>Rhabditida</taxon>
        <taxon>Spirurina</taxon>
        <taxon>Spiruromorpha</taxon>
        <taxon>Filarioidea</taxon>
        <taxon>Onchocercidae</taxon>
        <taxon>Brugia</taxon>
    </lineage>
</organism>
<dbReference type="FunFam" id="4.10.320.10:FF:000002">
    <property type="entry name" value="Dihydrolipoamide acetyltransferase component of pyruvate dehydrogenase complex"/>
    <property type="match status" value="1"/>
</dbReference>
<dbReference type="EC" id="2.3.1.-" evidence="10"/>
<evidence type="ECO:0000256" key="9">
    <source>
        <dbReference type="ARBA" id="ARBA00051775"/>
    </source>
</evidence>
<dbReference type="GO" id="GO:0005829">
    <property type="term" value="C:cytosol"/>
    <property type="evidence" value="ECO:0007669"/>
    <property type="project" value="UniProtKB-ARBA"/>
</dbReference>
<dbReference type="EMBL" id="UZAG01015684">
    <property type="protein sequence ID" value="VDO22496.1"/>
    <property type="molecule type" value="Genomic_DNA"/>
</dbReference>
<dbReference type="Pfam" id="PF00198">
    <property type="entry name" value="2-oxoacid_dh"/>
    <property type="match status" value="2"/>
</dbReference>
<dbReference type="InterPro" id="IPR050743">
    <property type="entry name" value="2-oxoacid_DH_E2_comp"/>
</dbReference>
<dbReference type="SUPFAM" id="SSF52777">
    <property type="entry name" value="CoA-dependent acyltransferases"/>
    <property type="match status" value="2"/>
</dbReference>
<dbReference type="STRING" id="42155.A0A158PT55"/>
<keyword evidence="7" id="KW-0496">Mitochondrion</keyword>
<reference evidence="16" key="1">
    <citation type="submission" date="2016-04" db="UniProtKB">
        <authorList>
            <consortium name="WormBaseParasite"/>
        </authorList>
    </citation>
    <scope>IDENTIFICATION</scope>
</reference>
<evidence type="ECO:0000256" key="8">
    <source>
        <dbReference type="ARBA" id="ARBA00023315"/>
    </source>
</evidence>
<evidence type="ECO:0000313" key="16">
    <source>
        <dbReference type="WBParaSite" id="BTMF_0000866401-mRNA-1"/>
    </source>
</evidence>
<feature type="domain" description="Peripheral subunit-binding (PSBD)" evidence="13">
    <location>
        <begin position="138"/>
        <end position="175"/>
    </location>
</feature>
<comment type="catalytic activity">
    <reaction evidence="9">
        <text>N(6)-[(R)-dihydrolipoyl]-L-lysyl-[protein] + 2-methylpropanoyl-CoA = N(6)-[(R)-S(8)-2-methylpropanoyldihydrolipoyl]-L-lysyl-[protein] + CoA</text>
        <dbReference type="Rhea" id="RHEA:18865"/>
        <dbReference type="Rhea" id="RHEA-COMP:10475"/>
        <dbReference type="Rhea" id="RHEA-COMP:10497"/>
        <dbReference type="ChEBI" id="CHEBI:57287"/>
        <dbReference type="ChEBI" id="CHEBI:57338"/>
        <dbReference type="ChEBI" id="CHEBI:83100"/>
        <dbReference type="ChEBI" id="CHEBI:83142"/>
        <dbReference type="EC" id="2.3.1.168"/>
    </reaction>
    <physiologicalReaction direction="left-to-right" evidence="9">
        <dbReference type="Rhea" id="RHEA:18866"/>
    </physiologicalReaction>
</comment>
<dbReference type="InterPro" id="IPR004167">
    <property type="entry name" value="PSBD"/>
</dbReference>
<keyword evidence="5 10" id="KW-0450">Lipoyl</keyword>
<evidence type="ECO:0000256" key="2">
    <source>
        <dbReference type="ARBA" id="ARBA00004305"/>
    </source>
</evidence>
<feature type="signal peptide" evidence="11">
    <location>
        <begin position="1"/>
        <end position="20"/>
    </location>
</feature>
<protein>
    <recommendedName>
        <fullName evidence="10">Dihydrolipoamide acetyltransferase component of pyruvate dehydrogenase complex</fullName>
        <ecNumber evidence="10">2.3.1.-</ecNumber>
    </recommendedName>
</protein>
<evidence type="ECO:0000256" key="1">
    <source>
        <dbReference type="ARBA" id="ARBA00001938"/>
    </source>
</evidence>
<dbReference type="PANTHER" id="PTHR43178:SF5">
    <property type="entry name" value="LIPOAMIDE ACYLTRANSFERASE COMPONENT OF BRANCHED-CHAIN ALPHA-KETO ACID DEHYDROGENASE COMPLEX, MITOCHONDRIAL"/>
    <property type="match status" value="1"/>
</dbReference>
<sequence length="532" mass="59841">MRRFLHLFIHYLKIVHFAVSEFHVLFISARFLPLVQFKLSDIGEGIAEVQIKEWHVKEGDHVAQFDNICEVQSDKASVTITSRYDGVIKKLYYDVEDVAKIGTTLVDIEVADVGGNRDGKLEREMTTSDNAQEARKILASPAVRQLAKEKGVNLNEITGTGISGHILKDDIISYVERQTDSSTATVADVTFHAMSPLSHSLPLEEFEMLKKDKMIPIRGYTRAMVKSMTESLKIPHLGFCDEVNFDRLITMRKELRNFEIAYNARMSFMPIIIKAVSLALKKFPRLNAIVDENMENVICKVSCRTAKFSANLNIDFCNIDRDFPALREEIMKSPEEILPDALMCFSSGCQASHNISIAMDTPEGLVVPNIKHCEQRTLWEVAAELNRLQEASGKMKIDPDDLKDGTFTLSNIGVLGGTYLMPVIMAPQLAIGAIGQISKLPRFNKEGNICEANVVKFSWAADHRVIDGATVARFSSQVKRYLENPSNMKKCTIVLRIFDYDDRKMDGPNISIHNCQIIFKLIRACSLRSSLL</sequence>
<dbReference type="PANTHER" id="PTHR43178">
    <property type="entry name" value="DIHYDROLIPOAMIDE ACETYLTRANSFERASE COMPONENT OF PYRUVATE DEHYDROGENASE COMPLEX"/>
    <property type="match status" value="1"/>
</dbReference>
<dbReference type="GO" id="GO:0031405">
    <property type="term" value="F:lipoic acid binding"/>
    <property type="evidence" value="ECO:0007669"/>
    <property type="project" value="TreeGrafter"/>
</dbReference>
<evidence type="ECO:0000259" key="13">
    <source>
        <dbReference type="PROSITE" id="PS51826"/>
    </source>
</evidence>
<dbReference type="Pfam" id="PF02817">
    <property type="entry name" value="E3_binding"/>
    <property type="match status" value="1"/>
</dbReference>
<proteinExistence type="inferred from homology"/>
<dbReference type="InterPro" id="IPR023213">
    <property type="entry name" value="CAT-like_dom_sf"/>
</dbReference>
<gene>
    <name evidence="14" type="ORF">BTMF_LOCUS6715</name>
</gene>
<dbReference type="Pfam" id="PF00364">
    <property type="entry name" value="Biotin_lipoyl"/>
    <property type="match status" value="1"/>
</dbReference>
<dbReference type="Proteomes" id="UP000280834">
    <property type="component" value="Unassembled WGS sequence"/>
</dbReference>
<evidence type="ECO:0000256" key="10">
    <source>
        <dbReference type="RuleBase" id="RU003423"/>
    </source>
</evidence>
<dbReference type="SUPFAM" id="SSF51230">
    <property type="entry name" value="Single hybrid motif"/>
    <property type="match status" value="1"/>
</dbReference>
<evidence type="ECO:0000313" key="15">
    <source>
        <dbReference type="Proteomes" id="UP000280834"/>
    </source>
</evidence>
<dbReference type="AlphaFoldDB" id="A0A158PT55"/>
<name>A0A158PT55_9BILA</name>
<dbReference type="InterPro" id="IPR001078">
    <property type="entry name" value="2-oxoacid_DH_actylTfrase"/>
</dbReference>
<dbReference type="InterPro" id="IPR000089">
    <property type="entry name" value="Biotin_lipoyl"/>
</dbReference>
<dbReference type="CDD" id="cd06849">
    <property type="entry name" value="lipoyl_domain"/>
    <property type="match status" value="1"/>
</dbReference>
<dbReference type="InterPro" id="IPR011053">
    <property type="entry name" value="Single_hybrid_motif"/>
</dbReference>
<keyword evidence="15" id="KW-1185">Reference proteome</keyword>
<dbReference type="PROSITE" id="PS50968">
    <property type="entry name" value="BIOTINYL_LIPOYL"/>
    <property type="match status" value="1"/>
</dbReference>
<evidence type="ECO:0000259" key="12">
    <source>
        <dbReference type="PROSITE" id="PS50968"/>
    </source>
</evidence>
<evidence type="ECO:0000256" key="5">
    <source>
        <dbReference type="ARBA" id="ARBA00022823"/>
    </source>
</evidence>
<keyword evidence="4 10" id="KW-0808">Transferase</keyword>
<keyword evidence="6" id="KW-0809">Transit peptide</keyword>